<evidence type="ECO:0000256" key="10">
    <source>
        <dbReference type="ARBA" id="ARBA00022967"/>
    </source>
</evidence>
<evidence type="ECO:0000256" key="3">
    <source>
        <dbReference type="ARBA" id="ARBA00007012"/>
    </source>
</evidence>
<reference evidence="20" key="1">
    <citation type="journal article" date="2009" name="BMC Evol. Biol.">
        <title>Phylogenetic analysis of the true water bugs (Insecta: Hemiptera: Heteroptera: Nepomorpha): evidence from mitochondrial genomes.</title>
        <authorList>
            <person name="Hua J."/>
            <person name="Li M."/>
            <person name="Dong P."/>
            <person name="Cui Y."/>
            <person name="Xie Q."/>
            <person name="Bu W."/>
        </authorList>
    </citation>
    <scope>NUCLEOTIDE SEQUENCE</scope>
</reference>
<evidence type="ECO:0000256" key="8">
    <source>
        <dbReference type="ARBA" id="ARBA00022692"/>
    </source>
</evidence>
<dbReference type="InterPro" id="IPR050175">
    <property type="entry name" value="Complex_I_Subunit_2"/>
</dbReference>
<evidence type="ECO:0000256" key="9">
    <source>
        <dbReference type="ARBA" id="ARBA00022792"/>
    </source>
</evidence>
<evidence type="ECO:0000256" key="11">
    <source>
        <dbReference type="ARBA" id="ARBA00022982"/>
    </source>
</evidence>
<geneLocation type="mitochondrion" evidence="20"/>
<evidence type="ECO:0000256" key="15">
    <source>
        <dbReference type="ARBA" id="ARBA00023128"/>
    </source>
</evidence>
<evidence type="ECO:0000313" key="20">
    <source>
        <dbReference type="EMBL" id="ACJ69547.1"/>
    </source>
</evidence>
<dbReference type="GO" id="GO:0008137">
    <property type="term" value="F:NADH dehydrogenase (ubiquinone) activity"/>
    <property type="evidence" value="ECO:0007669"/>
    <property type="project" value="UniProtKB-EC"/>
</dbReference>
<evidence type="ECO:0000256" key="16">
    <source>
        <dbReference type="ARBA" id="ARBA00023136"/>
    </source>
</evidence>
<evidence type="ECO:0000256" key="7">
    <source>
        <dbReference type="ARBA" id="ARBA00022660"/>
    </source>
</evidence>
<evidence type="ECO:0000256" key="13">
    <source>
        <dbReference type="ARBA" id="ARBA00023027"/>
    </source>
</evidence>
<evidence type="ECO:0000256" key="17">
    <source>
        <dbReference type="ARBA" id="ARBA00049551"/>
    </source>
</evidence>
<keyword evidence="15 18" id="KW-0496">Mitochondrion</keyword>
<feature type="transmembrane region" description="Helical" evidence="18">
    <location>
        <begin position="58"/>
        <end position="80"/>
    </location>
</feature>
<dbReference type="Pfam" id="PF00361">
    <property type="entry name" value="Proton_antipo_M"/>
    <property type="match status" value="1"/>
</dbReference>
<dbReference type="AlphaFoldDB" id="C5HIV2"/>
<keyword evidence="6" id="KW-0813">Transport</keyword>
<feature type="transmembrane region" description="Helical" evidence="18">
    <location>
        <begin position="87"/>
        <end position="110"/>
    </location>
</feature>
<evidence type="ECO:0000256" key="4">
    <source>
        <dbReference type="ARBA" id="ARBA00012944"/>
    </source>
</evidence>
<comment type="function">
    <text evidence="18">Core subunit of the mitochondrial membrane respiratory chain NADH dehydrogenase (Complex I) which catalyzes electron transfer from NADH through the respiratory chain, using ubiquinone as an electron acceptor. Essential for the catalytic activity and assembly of complex I.</text>
</comment>
<feature type="transmembrane region" description="Helical" evidence="18">
    <location>
        <begin position="149"/>
        <end position="168"/>
    </location>
</feature>
<feature type="transmembrane region" description="Helical" evidence="18">
    <location>
        <begin position="313"/>
        <end position="333"/>
    </location>
</feature>
<protein>
    <recommendedName>
        <fullName evidence="5 18">NADH-ubiquinone oxidoreductase chain 2</fullName>
        <ecNumber evidence="4 18">7.1.1.2</ecNumber>
    </recommendedName>
</protein>
<name>C5HIV2_9HEMI</name>
<comment type="subcellular location">
    <subcellularLocation>
        <location evidence="2 18">Mitochondrion inner membrane</location>
        <topology evidence="2 18">Multi-pass membrane protein</topology>
    </subcellularLocation>
</comment>
<evidence type="ECO:0000256" key="14">
    <source>
        <dbReference type="ARBA" id="ARBA00023075"/>
    </source>
</evidence>
<gene>
    <name evidence="20" type="primary">ND2</name>
</gene>
<keyword evidence="7 18" id="KW-0679">Respiratory chain</keyword>
<dbReference type="GO" id="GO:0006120">
    <property type="term" value="P:mitochondrial electron transport, NADH to ubiquinone"/>
    <property type="evidence" value="ECO:0007669"/>
    <property type="project" value="InterPro"/>
</dbReference>
<dbReference type="InterPro" id="IPR001750">
    <property type="entry name" value="ND/Mrp_TM"/>
</dbReference>
<accession>C5HIV2</accession>
<feature type="transmembrane region" description="Helical" evidence="18">
    <location>
        <begin position="269"/>
        <end position="293"/>
    </location>
</feature>
<keyword evidence="9 18" id="KW-0999">Mitochondrion inner membrane</keyword>
<keyword evidence="11 18" id="KW-0249">Electron transport</keyword>
<keyword evidence="12 18" id="KW-1133">Transmembrane helix</keyword>
<organism evidence="20">
    <name type="scientific">Ochterus marginatus</name>
    <dbReference type="NCBI Taxonomy" id="280162"/>
    <lineage>
        <taxon>Eukaryota</taxon>
        <taxon>Metazoa</taxon>
        <taxon>Ecdysozoa</taxon>
        <taxon>Arthropoda</taxon>
        <taxon>Hexapoda</taxon>
        <taxon>Insecta</taxon>
        <taxon>Pterygota</taxon>
        <taxon>Neoptera</taxon>
        <taxon>Paraneoptera</taxon>
        <taxon>Hemiptera</taxon>
        <taxon>Heteroptera</taxon>
        <taxon>Panheteroptera</taxon>
        <taxon>Nepomorpha</taxon>
        <taxon>Ochteridae</taxon>
        <taxon>Ochterus</taxon>
    </lineage>
</organism>
<evidence type="ECO:0000259" key="19">
    <source>
        <dbReference type="Pfam" id="PF00361"/>
    </source>
</evidence>
<evidence type="ECO:0000256" key="1">
    <source>
        <dbReference type="ARBA" id="ARBA00003257"/>
    </source>
</evidence>
<dbReference type="PRINTS" id="PR01436">
    <property type="entry name" value="NADHDHGNASE2"/>
</dbReference>
<proteinExistence type="inferred from homology"/>
<evidence type="ECO:0000256" key="5">
    <source>
        <dbReference type="ARBA" id="ARBA00021008"/>
    </source>
</evidence>
<sequence length="336" mass="39044">MKKNSTKYLFIMILVISTLLTISSSNWLGMWMGLEMNLLSFIPLISKTKSLRSSEANMLYFLIQSMGSVLFLMTILLNMLVMDKFKFMGNIMTFITMSSILLKMGAAPFHMWMPELVEKIEWFSVGMLLTWQKIAPMSILSFLSEKTQFILFIVATSTIFGAIGGLNQTSLRKILAFSSIGHTGWIIACMKFDNEMWIFYLTVYIIMLWMMILMFNYNSMFYLNQLMIVSPQPTEKIMYMIMLLSLGGLPPFLGFLPKWIVIQSMMMKSLYFIMTIMLLSALITLFYYLRIIMPMFLMYNSTSKWMISSKSPLYKTQFTILLINLILPLITILNMF</sequence>
<evidence type="ECO:0000256" key="12">
    <source>
        <dbReference type="ARBA" id="ARBA00022989"/>
    </source>
</evidence>
<evidence type="ECO:0000256" key="2">
    <source>
        <dbReference type="ARBA" id="ARBA00004448"/>
    </source>
</evidence>
<feature type="domain" description="NADH:quinone oxidoreductase/Mrp antiporter transmembrane" evidence="19">
    <location>
        <begin position="24"/>
        <end position="284"/>
    </location>
</feature>
<dbReference type="InterPro" id="IPR003917">
    <property type="entry name" value="NADH_UbQ_OxRdtase_chain2"/>
</dbReference>
<keyword evidence="10 18" id="KW-1278">Translocase</keyword>
<feature type="transmembrane region" description="Helical" evidence="18">
    <location>
        <begin position="197"/>
        <end position="217"/>
    </location>
</feature>
<dbReference type="EMBL" id="FJ456950">
    <property type="protein sequence ID" value="ACJ69547.1"/>
    <property type="molecule type" value="Genomic_DNA"/>
</dbReference>
<dbReference type="PANTHER" id="PTHR46552:SF1">
    <property type="entry name" value="NADH-UBIQUINONE OXIDOREDUCTASE CHAIN 2"/>
    <property type="match status" value="1"/>
</dbReference>
<keyword evidence="8 18" id="KW-0812">Transmembrane</keyword>
<comment type="function">
    <text evidence="1">Core subunit of the mitochondrial membrane respiratory chain NADH dehydrogenase (Complex I) that is believed to belong to the minimal assembly required for catalysis. Complex I functions in the transfer of electrons from NADH to the respiratory chain. The immediate electron acceptor for the enzyme is believed to be ubiquinone.</text>
</comment>
<keyword evidence="16 18" id="KW-0472">Membrane</keyword>
<dbReference type="GO" id="GO:0005743">
    <property type="term" value="C:mitochondrial inner membrane"/>
    <property type="evidence" value="ECO:0007669"/>
    <property type="project" value="UniProtKB-SubCell"/>
</dbReference>
<feature type="transmembrane region" description="Helical" evidence="18">
    <location>
        <begin position="237"/>
        <end position="257"/>
    </location>
</feature>
<dbReference type="EC" id="7.1.1.2" evidence="4 18"/>
<evidence type="ECO:0000256" key="6">
    <source>
        <dbReference type="ARBA" id="ARBA00022448"/>
    </source>
</evidence>
<comment type="catalytic activity">
    <reaction evidence="17 18">
        <text>a ubiquinone + NADH + 5 H(+)(in) = a ubiquinol + NAD(+) + 4 H(+)(out)</text>
        <dbReference type="Rhea" id="RHEA:29091"/>
        <dbReference type="Rhea" id="RHEA-COMP:9565"/>
        <dbReference type="Rhea" id="RHEA-COMP:9566"/>
        <dbReference type="ChEBI" id="CHEBI:15378"/>
        <dbReference type="ChEBI" id="CHEBI:16389"/>
        <dbReference type="ChEBI" id="CHEBI:17976"/>
        <dbReference type="ChEBI" id="CHEBI:57540"/>
        <dbReference type="ChEBI" id="CHEBI:57945"/>
        <dbReference type="EC" id="7.1.1.2"/>
    </reaction>
</comment>
<evidence type="ECO:0000256" key="18">
    <source>
        <dbReference type="RuleBase" id="RU003403"/>
    </source>
</evidence>
<keyword evidence="13 18" id="KW-0520">NAD</keyword>
<keyword evidence="14 18" id="KW-0830">Ubiquinone</keyword>
<comment type="similarity">
    <text evidence="3 18">Belongs to the complex I subunit 2 family.</text>
</comment>
<dbReference type="PANTHER" id="PTHR46552">
    <property type="entry name" value="NADH-UBIQUINONE OXIDOREDUCTASE CHAIN 2"/>
    <property type="match status" value="1"/>
</dbReference>